<dbReference type="InterPro" id="IPR044814">
    <property type="entry name" value="Terpene_cyclase_plant_C1"/>
</dbReference>
<dbReference type="InterPro" id="IPR008949">
    <property type="entry name" value="Isoprenoid_synthase_dom_sf"/>
</dbReference>
<dbReference type="InterPro" id="IPR050148">
    <property type="entry name" value="Terpene_synthase-like"/>
</dbReference>
<dbReference type="SUPFAM" id="SSF48576">
    <property type="entry name" value="Terpenoid synthases"/>
    <property type="match status" value="1"/>
</dbReference>
<dbReference type="GO" id="GO:0016838">
    <property type="term" value="F:carbon-oxygen lyase activity, acting on phosphates"/>
    <property type="evidence" value="ECO:0007669"/>
    <property type="project" value="UniProtKB-ARBA"/>
</dbReference>
<evidence type="ECO:0000313" key="6">
    <source>
        <dbReference type="Proteomes" id="UP001642360"/>
    </source>
</evidence>
<dbReference type="InterPro" id="IPR001906">
    <property type="entry name" value="Terpene_synth_N"/>
</dbReference>
<feature type="domain" description="Terpene synthase metal-binding" evidence="4">
    <location>
        <begin position="258"/>
        <end position="497"/>
    </location>
</feature>
<sequence length="554" mass="64050">MYVSVATQNAAPTATRRSANYHPSVWGDHFLRYASYTKEIDTHSEQQHQQLKEEVKKMLGTVANKPSQQLNLIDAIQRLGVSYHFDTEIDSVLGHIYECCTSCDNKDDGDLYTSALRFRLLRQQGHNVSCDVFKKFKDDEGKFKESLNTNVQGLLSLYEATQLRVHGEGILEEALAFTTTNLKFLLPHLTNPLAQQVKHALQWPIRKCLTRLESRHYMSIYQEDNLHNQVVLNFAKVDFNLLQKVHQKELIGITRWWKDLDFSRKLPFARDRLVECYFWTLGVYFEPQYSISRKILTKVIYMTSIVDDIYDVWGTLEELVLFTDAIERWDISALDQLPEYMRLCYCALLDVYSEMEKEMAEKGKTYCVNYAKEAMKKLIRAYFQEAKWFNEGYVPTTEEHMEVALVSCGYMMLSTTSFVGMGELATKEVFDWVSSEPLIVRASSVINRLMDDMAGHQHEQERGHVASAVECYMKQHGASKQEAYAEFDKQVTNAWKDINQECLHPTAVPMPFLMRVLNLACFMNLLYKDGDGYTNSKTKCKTYVTSLLVDSVPK</sequence>
<protein>
    <submittedName>
        <fullName evidence="5">Uncharacterized protein</fullName>
    </submittedName>
</protein>
<dbReference type="FunFam" id="1.10.600.10:FF:000007">
    <property type="entry name" value="Isoprene synthase, chloroplastic"/>
    <property type="match status" value="1"/>
</dbReference>
<dbReference type="Pfam" id="PF03936">
    <property type="entry name" value="Terpene_synth_C"/>
    <property type="match status" value="1"/>
</dbReference>
<dbReference type="GO" id="GO:0046872">
    <property type="term" value="F:metal ion binding"/>
    <property type="evidence" value="ECO:0007669"/>
    <property type="project" value="UniProtKB-KW"/>
</dbReference>
<dbReference type="SFLD" id="SFLDG01019">
    <property type="entry name" value="Terpene_Cyclase_Like_1_C_Termi"/>
    <property type="match status" value="1"/>
</dbReference>
<accession>A0ABC8SFF5</accession>
<dbReference type="InterPro" id="IPR008930">
    <property type="entry name" value="Terpenoid_cyclase/PrenylTrfase"/>
</dbReference>
<evidence type="ECO:0000256" key="2">
    <source>
        <dbReference type="ARBA" id="ARBA00022723"/>
    </source>
</evidence>
<evidence type="ECO:0000256" key="1">
    <source>
        <dbReference type="ARBA" id="ARBA00001946"/>
    </source>
</evidence>
<keyword evidence="6" id="KW-1185">Reference proteome</keyword>
<reference evidence="5 6" key="1">
    <citation type="submission" date="2024-02" db="EMBL/GenBank/DDBJ databases">
        <authorList>
            <person name="Vignale AGUSTIN F."/>
            <person name="Sosa J E."/>
            <person name="Modenutti C."/>
        </authorList>
    </citation>
    <scope>NUCLEOTIDE SEQUENCE [LARGE SCALE GENOMIC DNA]</scope>
</reference>
<comment type="caution">
    <text evidence="5">The sequence shown here is derived from an EMBL/GenBank/DDBJ whole genome shotgun (WGS) entry which is preliminary data.</text>
</comment>
<dbReference type="PANTHER" id="PTHR31225:SF205">
    <property type="entry name" value="(-)-GERMACRENE D SYNTHASE-LIKE"/>
    <property type="match status" value="1"/>
</dbReference>
<dbReference type="Pfam" id="PF01397">
    <property type="entry name" value="Terpene_synth"/>
    <property type="match status" value="1"/>
</dbReference>
<dbReference type="SUPFAM" id="SSF48239">
    <property type="entry name" value="Terpenoid cyclases/Protein prenyltransferases"/>
    <property type="match status" value="1"/>
</dbReference>
<gene>
    <name evidence="5" type="ORF">ILEXP_LOCUS23164</name>
</gene>
<dbReference type="SFLD" id="SFLDS00005">
    <property type="entry name" value="Isoprenoid_Synthase_Type_I"/>
    <property type="match status" value="1"/>
</dbReference>
<evidence type="ECO:0000259" key="3">
    <source>
        <dbReference type="Pfam" id="PF01397"/>
    </source>
</evidence>
<proteinExistence type="predicted"/>
<comment type="cofactor">
    <cofactor evidence="1">
        <name>Mg(2+)</name>
        <dbReference type="ChEBI" id="CHEBI:18420"/>
    </cofactor>
</comment>
<dbReference type="CDD" id="cd00684">
    <property type="entry name" value="Terpene_cyclase_plant_C1"/>
    <property type="match status" value="1"/>
</dbReference>
<organism evidence="5 6">
    <name type="scientific">Ilex paraguariensis</name>
    <name type="common">yerba mate</name>
    <dbReference type="NCBI Taxonomy" id="185542"/>
    <lineage>
        <taxon>Eukaryota</taxon>
        <taxon>Viridiplantae</taxon>
        <taxon>Streptophyta</taxon>
        <taxon>Embryophyta</taxon>
        <taxon>Tracheophyta</taxon>
        <taxon>Spermatophyta</taxon>
        <taxon>Magnoliopsida</taxon>
        <taxon>eudicotyledons</taxon>
        <taxon>Gunneridae</taxon>
        <taxon>Pentapetalae</taxon>
        <taxon>asterids</taxon>
        <taxon>campanulids</taxon>
        <taxon>Aquifoliales</taxon>
        <taxon>Aquifoliaceae</taxon>
        <taxon>Ilex</taxon>
    </lineage>
</organism>
<dbReference type="InterPro" id="IPR036965">
    <property type="entry name" value="Terpene_synth_N_sf"/>
</dbReference>
<dbReference type="FunFam" id="1.50.10.130:FF:000001">
    <property type="entry name" value="Isoprene synthase, chloroplastic"/>
    <property type="match status" value="1"/>
</dbReference>
<name>A0ABC8SFF5_9AQUA</name>
<dbReference type="Gene3D" id="1.50.10.130">
    <property type="entry name" value="Terpene synthase, N-terminal domain"/>
    <property type="match status" value="1"/>
</dbReference>
<dbReference type="InterPro" id="IPR005630">
    <property type="entry name" value="Terpene_synthase_metal-bd"/>
</dbReference>
<dbReference type="EMBL" id="CAUOFW020002586">
    <property type="protein sequence ID" value="CAK9154811.1"/>
    <property type="molecule type" value="Genomic_DNA"/>
</dbReference>
<dbReference type="SFLD" id="SFLDG01604">
    <property type="entry name" value="Terpene_Cyclase_Like_1_C_Termi"/>
    <property type="match status" value="1"/>
</dbReference>
<dbReference type="Proteomes" id="UP001642360">
    <property type="component" value="Unassembled WGS sequence"/>
</dbReference>
<evidence type="ECO:0000259" key="4">
    <source>
        <dbReference type="Pfam" id="PF03936"/>
    </source>
</evidence>
<dbReference type="AlphaFoldDB" id="A0ABC8SFF5"/>
<evidence type="ECO:0000313" key="5">
    <source>
        <dbReference type="EMBL" id="CAK9154811.1"/>
    </source>
</evidence>
<dbReference type="PANTHER" id="PTHR31225">
    <property type="entry name" value="OS04G0344100 PROTEIN-RELATED"/>
    <property type="match status" value="1"/>
</dbReference>
<dbReference type="InterPro" id="IPR034741">
    <property type="entry name" value="Terpene_cyclase-like_1_C"/>
</dbReference>
<dbReference type="Gene3D" id="1.10.600.10">
    <property type="entry name" value="Farnesyl Diphosphate Synthase"/>
    <property type="match status" value="1"/>
</dbReference>
<feature type="domain" description="Terpene synthase N-terminal" evidence="3">
    <location>
        <begin position="25"/>
        <end position="201"/>
    </location>
</feature>
<keyword evidence="2" id="KW-0479">Metal-binding</keyword>